<dbReference type="InterPro" id="IPR010611">
    <property type="entry name" value="3D_dom"/>
</dbReference>
<evidence type="ECO:0000313" key="4">
    <source>
        <dbReference type="Proteomes" id="UP000823485"/>
    </source>
</evidence>
<dbReference type="EMBL" id="JAFBFH010000031">
    <property type="protein sequence ID" value="MBM7716709.1"/>
    <property type="molecule type" value="Genomic_DNA"/>
</dbReference>
<dbReference type="Gene3D" id="2.40.40.10">
    <property type="entry name" value="RlpA-like domain"/>
    <property type="match status" value="1"/>
</dbReference>
<keyword evidence="4" id="KW-1185">Reference proteome</keyword>
<evidence type="ECO:0000313" key="3">
    <source>
        <dbReference type="EMBL" id="MBM7716709.1"/>
    </source>
</evidence>
<evidence type="ECO:0000259" key="2">
    <source>
        <dbReference type="PROSITE" id="PS51109"/>
    </source>
</evidence>
<dbReference type="PROSITE" id="PS51109">
    <property type="entry name" value="G5"/>
    <property type="match status" value="1"/>
</dbReference>
<dbReference type="Pfam" id="PF07501">
    <property type="entry name" value="G5"/>
    <property type="match status" value="1"/>
</dbReference>
<dbReference type="Pfam" id="PF03990">
    <property type="entry name" value="DUF348"/>
    <property type="match status" value="3"/>
</dbReference>
<dbReference type="InterPro" id="IPR051933">
    <property type="entry name" value="Resuscitation_pf_RpfB"/>
</dbReference>
<name>A0ABS2RC26_9BACI</name>
<sequence>MASFMQMEKRKKMGLAVASFLVFTATLITLINEGTKKTVALTLDGEKVVVKTHADTIQDMLNELNIDIKESDYLSHHPETALIDELSLVWEPAKKVEITEGSNSQVVWTTAKTVKQLLEENQIELKEQDQVNMSLTAPVVAGMDIQIERAFPLVLNDGGNVKEVWTTSTTVADFVKQQGITFGPLDKVQPRLEENISPNSEVHIIRGQKVTDVVEEPIDFEVITQKDPSLPNGTEKVIQEGKQGLVKKEYEVTVENGKEVNRTLISEKKIRESVQKVVAVGTGTKQSTPAPQITKQSTKEKTPQIIQTVEKDSGGKEIYVSATAYTATCGGCSGVTATGIDLKANPSAKVIAVDPNVIPLGTKVWVEGYGYAVAGDTGGAIKGNKIDVHVQTSGEAHSFGSKKVKVKILD</sequence>
<dbReference type="Pfam" id="PF06725">
    <property type="entry name" value="3D"/>
    <property type="match status" value="1"/>
</dbReference>
<dbReference type="InterPro" id="IPR007137">
    <property type="entry name" value="DUF348"/>
</dbReference>
<dbReference type="CDD" id="cd22786">
    <property type="entry name" value="DPBB_YuiC-like"/>
    <property type="match status" value="1"/>
</dbReference>
<dbReference type="Gene3D" id="2.20.230.10">
    <property type="entry name" value="Resuscitation-promoting factor rpfb"/>
    <property type="match status" value="1"/>
</dbReference>
<dbReference type="SUPFAM" id="SSF50685">
    <property type="entry name" value="Barwin-like endoglucanases"/>
    <property type="match status" value="1"/>
</dbReference>
<dbReference type="InterPro" id="IPR036908">
    <property type="entry name" value="RlpA-like_sf"/>
</dbReference>
<dbReference type="PANTHER" id="PTHR39160:SF4">
    <property type="entry name" value="RESUSCITATION-PROMOTING FACTOR RPFB"/>
    <property type="match status" value="1"/>
</dbReference>
<feature type="domain" description="G5" evidence="2">
    <location>
        <begin position="204"/>
        <end position="284"/>
    </location>
</feature>
<organism evidence="3 4">
    <name type="scientific">Siminovitchia thermophila</name>
    <dbReference type="NCBI Taxonomy" id="1245522"/>
    <lineage>
        <taxon>Bacteria</taxon>
        <taxon>Bacillati</taxon>
        <taxon>Bacillota</taxon>
        <taxon>Bacilli</taxon>
        <taxon>Bacillales</taxon>
        <taxon>Bacillaceae</taxon>
        <taxon>Siminovitchia</taxon>
    </lineage>
</organism>
<gene>
    <name evidence="3" type="ORF">JOC94_003730</name>
</gene>
<reference evidence="3 4" key="1">
    <citation type="submission" date="2021-01" db="EMBL/GenBank/DDBJ databases">
        <title>Genomic Encyclopedia of Type Strains, Phase IV (KMG-IV): sequencing the most valuable type-strain genomes for metagenomic binning, comparative biology and taxonomic classification.</title>
        <authorList>
            <person name="Goeker M."/>
        </authorList>
    </citation>
    <scope>NUCLEOTIDE SEQUENCE [LARGE SCALE GENOMIC DNA]</scope>
    <source>
        <strain evidence="3 4">DSM 105453</strain>
    </source>
</reference>
<dbReference type="RefSeq" id="WP_236017145.1">
    <property type="nucleotide sequence ID" value="NZ_JAFBFH010000031.1"/>
</dbReference>
<proteinExistence type="predicted"/>
<comment type="caution">
    <text evidence="3">The sequence shown here is derived from an EMBL/GenBank/DDBJ whole genome shotgun (WGS) entry which is preliminary data.</text>
</comment>
<protein>
    <submittedName>
        <fullName evidence="3">Uncharacterized protein YabE (DUF348 family)</fullName>
    </submittedName>
</protein>
<dbReference type="Proteomes" id="UP000823485">
    <property type="component" value="Unassembled WGS sequence"/>
</dbReference>
<keyword evidence="1" id="KW-0732">Signal</keyword>
<accession>A0ABS2RC26</accession>
<evidence type="ECO:0000256" key="1">
    <source>
        <dbReference type="ARBA" id="ARBA00022729"/>
    </source>
</evidence>
<dbReference type="PANTHER" id="PTHR39160">
    <property type="entry name" value="CELL WALL-BINDING PROTEIN YOCH"/>
    <property type="match status" value="1"/>
</dbReference>
<dbReference type="InterPro" id="IPR011098">
    <property type="entry name" value="G5_dom"/>
</dbReference>
<dbReference type="SMART" id="SM01208">
    <property type="entry name" value="G5"/>
    <property type="match status" value="1"/>
</dbReference>